<reference evidence="4" key="1">
    <citation type="journal article" date="2019" name="Int. J. Syst. Evol. Microbiol.">
        <title>The Global Catalogue of Microorganisms (GCM) 10K type strain sequencing project: providing services to taxonomists for standard genome sequencing and annotation.</title>
        <authorList>
            <consortium name="The Broad Institute Genomics Platform"/>
            <consortium name="The Broad Institute Genome Sequencing Center for Infectious Disease"/>
            <person name="Wu L."/>
            <person name="Ma J."/>
        </authorList>
    </citation>
    <scope>NUCLEOTIDE SEQUENCE [LARGE SCALE GENOMIC DNA]</scope>
    <source>
        <strain evidence="4">CCUG 60529</strain>
    </source>
</reference>
<dbReference type="Proteomes" id="UP001597011">
    <property type="component" value="Unassembled WGS sequence"/>
</dbReference>
<dbReference type="EMBL" id="JBHTIB010000012">
    <property type="protein sequence ID" value="MFD0835989.1"/>
    <property type="molecule type" value="Genomic_DNA"/>
</dbReference>
<accession>A0ABW3BU35</accession>
<feature type="transmembrane region" description="Helical" evidence="1">
    <location>
        <begin position="161"/>
        <end position="177"/>
    </location>
</feature>
<dbReference type="InterPro" id="IPR003675">
    <property type="entry name" value="Rce1/LyrA-like_dom"/>
</dbReference>
<evidence type="ECO:0000259" key="2">
    <source>
        <dbReference type="Pfam" id="PF02517"/>
    </source>
</evidence>
<feature type="transmembrane region" description="Helical" evidence="1">
    <location>
        <begin position="70"/>
        <end position="88"/>
    </location>
</feature>
<proteinExistence type="predicted"/>
<evidence type="ECO:0000313" key="3">
    <source>
        <dbReference type="EMBL" id="MFD0835989.1"/>
    </source>
</evidence>
<feature type="transmembrane region" description="Helical" evidence="1">
    <location>
        <begin position="100"/>
        <end position="117"/>
    </location>
</feature>
<keyword evidence="4" id="KW-1185">Reference proteome</keyword>
<keyword evidence="1" id="KW-0812">Transmembrane</keyword>
<keyword evidence="3" id="KW-0378">Hydrolase</keyword>
<feature type="transmembrane region" description="Helical" evidence="1">
    <location>
        <begin position="189"/>
        <end position="206"/>
    </location>
</feature>
<dbReference type="Pfam" id="PF02517">
    <property type="entry name" value="Rce1-like"/>
    <property type="match status" value="1"/>
</dbReference>
<gene>
    <name evidence="3" type="ORF">ACFQ0I_09455</name>
</gene>
<protein>
    <submittedName>
        <fullName evidence="3">CPBP family intramembrane glutamic endopeptidase</fullName>
        <ecNumber evidence="3">3.4.-.-</ecNumber>
    </submittedName>
</protein>
<feature type="transmembrane region" description="Helical" evidence="1">
    <location>
        <begin position="9"/>
        <end position="26"/>
    </location>
</feature>
<sequence length="208" mass="24464">MNSTLYKSIEIALIFIVLPISFAFPYAVWMKLSFGIVGFLYVIYVLLKVENESFYIVPNLNWKQFWVETLVKFLIIALVTTLFVWFTAKQMLFEVVINKPLLWIGFTLVYWLFSVYPQELLYRTFFFKRYKNLFKNESFFLFFNAILFSLAHMFFKNSLVIVLTFLGGLLFAFTFNNTKSTLLVSIEHAIYGSWLFTVGMGTMLGFPT</sequence>
<keyword evidence="1" id="KW-1133">Transmembrane helix</keyword>
<dbReference type="EC" id="3.4.-.-" evidence="3"/>
<keyword evidence="1" id="KW-0472">Membrane</keyword>
<dbReference type="RefSeq" id="WP_379941600.1">
    <property type="nucleotide sequence ID" value="NZ_JBHTIB010000012.1"/>
</dbReference>
<name>A0ABW3BU35_9FLAO</name>
<dbReference type="GO" id="GO:0016787">
    <property type="term" value="F:hydrolase activity"/>
    <property type="evidence" value="ECO:0007669"/>
    <property type="project" value="UniProtKB-KW"/>
</dbReference>
<evidence type="ECO:0000313" key="4">
    <source>
        <dbReference type="Proteomes" id="UP001597011"/>
    </source>
</evidence>
<organism evidence="3 4">
    <name type="scientific">Mariniflexile aquimaris</name>
    <dbReference type="NCBI Taxonomy" id="881009"/>
    <lineage>
        <taxon>Bacteria</taxon>
        <taxon>Pseudomonadati</taxon>
        <taxon>Bacteroidota</taxon>
        <taxon>Flavobacteriia</taxon>
        <taxon>Flavobacteriales</taxon>
        <taxon>Flavobacteriaceae</taxon>
        <taxon>Mariniflexile</taxon>
    </lineage>
</organism>
<comment type="caution">
    <text evidence="3">The sequence shown here is derived from an EMBL/GenBank/DDBJ whole genome shotgun (WGS) entry which is preliminary data.</text>
</comment>
<evidence type="ECO:0000256" key="1">
    <source>
        <dbReference type="SAM" id="Phobius"/>
    </source>
</evidence>
<feature type="domain" description="CAAX prenyl protease 2/Lysostaphin resistance protein A-like" evidence="2">
    <location>
        <begin position="102"/>
        <end position="191"/>
    </location>
</feature>